<gene>
    <name evidence="1" type="ORF">Q4F19_05300</name>
</gene>
<organism evidence="1 2">
    <name type="scientific">Sphingomonas natans</name>
    <dbReference type="NCBI Taxonomy" id="3063330"/>
    <lineage>
        <taxon>Bacteria</taxon>
        <taxon>Pseudomonadati</taxon>
        <taxon>Pseudomonadota</taxon>
        <taxon>Alphaproteobacteria</taxon>
        <taxon>Sphingomonadales</taxon>
        <taxon>Sphingomonadaceae</taxon>
        <taxon>Sphingomonas</taxon>
    </lineage>
</organism>
<protein>
    <submittedName>
        <fullName evidence="1">Shikimate kinase</fullName>
    </submittedName>
</protein>
<dbReference type="EMBL" id="JAUOTP010000002">
    <property type="protein sequence ID" value="MDO6413790.1"/>
    <property type="molecule type" value="Genomic_DNA"/>
</dbReference>
<sequence length="188" mass="20443">MIEFDERRPWDRSAILLLIGPGGAGKSSLSRALAPLLGYDLIDLDEEFSRRIGGIDAVIRDEGYASYKSRNSRLAAALAADAVDRMILVTSSGFLTRDNPEPALAANRGLLADCYSICLLPSRDLEQAVATIVARQLTRPFARDRSREEATIRHRYPTYATSGDLILFSAEPPAAIASAVAHRLSAAR</sequence>
<evidence type="ECO:0000313" key="2">
    <source>
        <dbReference type="Proteomes" id="UP001169764"/>
    </source>
</evidence>
<keyword evidence="1" id="KW-0418">Kinase</keyword>
<keyword evidence="1" id="KW-0808">Transferase</keyword>
<comment type="caution">
    <text evidence="1">The sequence shown here is derived from an EMBL/GenBank/DDBJ whole genome shotgun (WGS) entry which is preliminary data.</text>
</comment>
<dbReference type="InterPro" id="IPR027417">
    <property type="entry name" value="P-loop_NTPase"/>
</dbReference>
<name>A0ABT8Y7W4_9SPHN</name>
<dbReference type="Proteomes" id="UP001169764">
    <property type="component" value="Unassembled WGS sequence"/>
</dbReference>
<dbReference type="PRINTS" id="PR01100">
    <property type="entry name" value="SHIKIMTKNASE"/>
</dbReference>
<dbReference type="Pfam" id="PF01202">
    <property type="entry name" value="SKI"/>
    <property type="match status" value="1"/>
</dbReference>
<keyword evidence="2" id="KW-1185">Reference proteome</keyword>
<evidence type="ECO:0000313" key="1">
    <source>
        <dbReference type="EMBL" id="MDO6413790.1"/>
    </source>
</evidence>
<dbReference type="InterPro" id="IPR031322">
    <property type="entry name" value="Shikimate/glucono_kinase"/>
</dbReference>
<proteinExistence type="predicted"/>
<dbReference type="SUPFAM" id="SSF52540">
    <property type="entry name" value="P-loop containing nucleoside triphosphate hydrolases"/>
    <property type="match status" value="1"/>
</dbReference>
<dbReference type="GO" id="GO:0016301">
    <property type="term" value="F:kinase activity"/>
    <property type="evidence" value="ECO:0007669"/>
    <property type="project" value="UniProtKB-KW"/>
</dbReference>
<dbReference type="Gene3D" id="3.40.50.300">
    <property type="entry name" value="P-loop containing nucleotide triphosphate hydrolases"/>
    <property type="match status" value="1"/>
</dbReference>
<accession>A0ABT8Y7W4</accession>
<reference evidence="1" key="1">
    <citation type="submission" date="2023-07" db="EMBL/GenBank/DDBJ databases">
        <authorList>
            <person name="Kim M."/>
        </authorList>
    </citation>
    <scope>NUCLEOTIDE SEQUENCE</scope>
    <source>
        <strain evidence="1">BIUV-7</strain>
    </source>
</reference>
<dbReference type="RefSeq" id="WP_303540490.1">
    <property type="nucleotide sequence ID" value="NZ_JAUOTP010000002.1"/>
</dbReference>